<accession>A0AAX4JTB6</accession>
<dbReference type="PANTHER" id="PTHR37799:SF1">
    <property type="entry name" value="SMALL RIBOSOMAL SUBUNIT PROTEIN MS23"/>
    <property type="match status" value="1"/>
</dbReference>
<sequence length="335" mass="38985">MRRIASQVPQAVSRLLQGNVISQPPTWYIPVLSNPPPVLPARRQTSQRKRPTQPQYQQNISQKEEEFNDLSYIPSGELEKRDRLRKYKERKQKSERIVYLEDKIRRQFFKDFPFEALRPISLVETSQEIDQTPKIDGNEWLKLDQRGLYPTVEDTISFVLNLQKTRSIPISEAYAIATKEFIALRAEHEQSTIAAEIEARFYGAEFKPDAFERQFNLEEKSLSTLIPPSTRSSESNKIKYKKLPRWQWSNSIEPSFLSGSGSINKEFSGGVNYIENWKLPEPLKSPNEQQQSELLSSIPQIDQSQIQQQQEQEQHQQDQEDDLAFLTNVLSKSRT</sequence>
<dbReference type="GO" id="GO:0003735">
    <property type="term" value="F:structural constituent of ribosome"/>
    <property type="evidence" value="ECO:0007669"/>
    <property type="project" value="InterPro"/>
</dbReference>
<proteinExistence type="inferred from homology"/>
<gene>
    <name evidence="9" type="ORF">L201_003501</name>
</gene>
<feature type="region of interest" description="Disordered" evidence="8">
    <location>
        <begin position="282"/>
        <end position="335"/>
    </location>
</feature>
<name>A0AAX4JTB6_9TREE</name>
<dbReference type="EMBL" id="CP144101">
    <property type="protein sequence ID" value="WWC88589.1"/>
    <property type="molecule type" value="Genomic_DNA"/>
</dbReference>
<evidence type="ECO:0000256" key="7">
    <source>
        <dbReference type="ARBA" id="ARBA00035421"/>
    </source>
</evidence>
<reference evidence="9 10" key="1">
    <citation type="submission" date="2024-01" db="EMBL/GenBank/DDBJ databases">
        <title>Comparative genomics of Cryptococcus and Kwoniella reveals pathogenesis evolution and contrasting modes of karyotype evolution via chromosome fusion or intercentromeric recombination.</title>
        <authorList>
            <person name="Coelho M.A."/>
            <person name="David-Palma M."/>
            <person name="Shea T."/>
            <person name="Bowers K."/>
            <person name="McGinley-Smith S."/>
            <person name="Mohammad A.W."/>
            <person name="Gnirke A."/>
            <person name="Yurkov A.M."/>
            <person name="Nowrousian M."/>
            <person name="Sun S."/>
            <person name="Cuomo C.A."/>
            <person name="Heitman J."/>
        </authorList>
    </citation>
    <scope>NUCLEOTIDE SEQUENCE [LARGE SCALE GENOMIC DNA]</scope>
    <source>
        <strain evidence="9 10">CBS 6074</strain>
    </source>
</reference>
<protein>
    <recommendedName>
        <fullName evidence="6">Small ribosomal subunit protein mS23</fullName>
    </recommendedName>
    <alternativeName>
        <fullName evidence="7">37S ribosomal protein S25, mitochondrial</fullName>
    </alternativeName>
</protein>
<comment type="similarity">
    <text evidence="2">Belongs to the mitochondrion-specific ribosomal protein mS23 family.</text>
</comment>
<keyword evidence="4" id="KW-0496">Mitochondrion</keyword>
<feature type="compositionally biased region" description="Low complexity" evidence="8">
    <location>
        <begin position="296"/>
        <end position="311"/>
    </location>
</feature>
<dbReference type="GeneID" id="91094171"/>
<dbReference type="InterPro" id="IPR016939">
    <property type="entry name" value="Ribosomal_mS23_fun"/>
</dbReference>
<dbReference type="Pfam" id="PF13741">
    <property type="entry name" value="MRP-S25"/>
    <property type="match status" value="1"/>
</dbReference>
<evidence type="ECO:0000256" key="1">
    <source>
        <dbReference type="ARBA" id="ARBA00004173"/>
    </source>
</evidence>
<evidence type="ECO:0000256" key="4">
    <source>
        <dbReference type="ARBA" id="ARBA00023128"/>
    </source>
</evidence>
<organism evidence="9 10">
    <name type="scientific">Kwoniella dendrophila CBS 6074</name>
    <dbReference type="NCBI Taxonomy" id="1295534"/>
    <lineage>
        <taxon>Eukaryota</taxon>
        <taxon>Fungi</taxon>
        <taxon>Dikarya</taxon>
        <taxon>Basidiomycota</taxon>
        <taxon>Agaricomycotina</taxon>
        <taxon>Tremellomycetes</taxon>
        <taxon>Tremellales</taxon>
        <taxon>Cryptococcaceae</taxon>
        <taxon>Kwoniella</taxon>
    </lineage>
</organism>
<evidence type="ECO:0000256" key="5">
    <source>
        <dbReference type="ARBA" id="ARBA00023274"/>
    </source>
</evidence>
<evidence type="ECO:0000313" key="9">
    <source>
        <dbReference type="EMBL" id="WWC88589.1"/>
    </source>
</evidence>
<dbReference type="RefSeq" id="XP_066075352.1">
    <property type="nucleotide sequence ID" value="XM_066219255.1"/>
</dbReference>
<comment type="subcellular location">
    <subcellularLocation>
        <location evidence="1">Mitochondrion</location>
    </subcellularLocation>
</comment>
<dbReference type="GO" id="GO:0005763">
    <property type="term" value="C:mitochondrial small ribosomal subunit"/>
    <property type="evidence" value="ECO:0007669"/>
    <property type="project" value="InterPro"/>
</dbReference>
<keyword evidence="5" id="KW-0687">Ribonucleoprotein</keyword>
<evidence type="ECO:0000256" key="3">
    <source>
        <dbReference type="ARBA" id="ARBA00022980"/>
    </source>
</evidence>
<evidence type="ECO:0000256" key="8">
    <source>
        <dbReference type="SAM" id="MobiDB-lite"/>
    </source>
</evidence>
<evidence type="ECO:0000256" key="2">
    <source>
        <dbReference type="ARBA" id="ARBA00009864"/>
    </source>
</evidence>
<dbReference type="Proteomes" id="UP001355207">
    <property type="component" value="Chromosome 4"/>
</dbReference>
<keyword evidence="3" id="KW-0689">Ribosomal protein</keyword>
<evidence type="ECO:0000313" key="10">
    <source>
        <dbReference type="Proteomes" id="UP001355207"/>
    </source>
</evidence>
<feature type="compositionally biased region" description="Polar residues" evidence="8">
    <location>
        <begin position="286"/>
        <end position="295"/>
    </location>
</feature>
<dbReference type="PANTHER" id="PTHR37799">
    <property type="entry name" value="37S RIBOSOMAL PROTEIN S25, MITOCHONDRIAL"/>
    <property type="match status" value="1"/>
</dbReference>
<feature type="region of interest" description="Disordered" evidence="8">
    <location>
        <begin position="38"/>
        <end position="59"/>
    </location>
</feature>
<keyword evidence="10" id="KW-1185">Reference proteome</keyword>
<dbReference type="AlphaFoldDB" id="A0AAX4JTB6"/>
<evidence type="ECO:0000256" key="6">
    <source>
        <dbReference type="ARBA" id="ARBA00035137"/>
    </source>
</evidence>